<gene>
    <name evidence="2" type="ORF">BJ987_003831</name>
</gene>
<keyword evidence="3" id="KW-1185">Reference proteome</keyword>
<dbReference type="Proteomes" id="UP001519325">
    <property type="component" value="Unassembled WGS sequence"/>
</dbReference>
<evidence type="ECO:0000313" key="3">
    <source>
        <dbReference type="Proteomes" id="UP001519325"/>
    </source>
</evidence>
<keyword evidence="1" id="KW-0812">Transmembrane</keyword>
<feature type="transmembrane region" description="Helical" evidence="1">
    <location>
        <begin position="12"/>
        <end position="31"/>
    </location>
</feature>
<reference evidence="2 3" key="1">
    <citation type="submission" date="2021-03" db="EMBL/GenBank/DDBJ databases">
        <title>Sequencing the genomes of 1000 actinobacteria strains.</title>
        <authorList>
            <person name="Klenk H.-P."/>
        </authorList>
    </citation>
    <scope>NUCLEOTIDE SEQUENCE [LARGE SCALE GENOMIC DNA]</scope>
    <source>
        <strain evidence="2 3">DSM 45516</strain>
    </source>
</reference>
<organism evidence="2 3">
    <name type="scientific">Nocardia goodfellowii</name>
    <dbReference type="NCBI Taxonomy" id="882446"/>
    <lineage>
        <taxon>Bacteria</taxon>
        <taxon>Bacillati</taxon>
        <taxon>Actinomycetota</taxon>
        <taxon>Actinomycetes</taxon>
        <taxon>Mycobacteriales</taxon>
        <taxon>Nocardiaceae</taxon>
        <taxon>Nocardia</taxon>
    </lineage>
</organism>
<evidence type="ECO:0000313" key="2">
    <source>
        <dbReference type="EMBL" id="MBP2190930.1"/>
    </source>
</evidence>
<keyword evidence="1" id="KW-0472">Membrane</keyword>
<dbReference type="RefSeq" id="WP_209891788.1">
    <property type="nucleotide sequence ID" value="NZ_JAGGMR010000001.1"/>
</dbReference>
<protein>
    <submittedName>
        <fullName evidence="2">Fatty acid desaturase</fullName>
    </submittedName>
</protein>
<feature type="transmembrane region" description="Helical" evidence="1">
    <location>
        <begin position="37"/>
        <end position="56"/>
    </location>
</feature>
<name>A0ABS4QGZ7_9NOCA</name>
<accession>A0ABS4QGZ7</accession>
<keyword evidence="1" id="KW-1133">Transmembrane helix</keyword>
<proteinExistence type="predicted"/>
<sequence length="58" mass="6341">MPIEQTARIVRVLEVIVTILAACCLVLAWIVDTPPGIMVIFAAVIAYGSWTFTHPIES</sequence>
<evidence type="ECO:0000256" key="1">
    <source>
        <dbReference type="SAM" id="Phobius"/>
    </source>
</evidence>
<comment type="caution">
    <text evidence="2">The sequence shown here is derived from an EMBL/GenBank/DDBJ whole genome shotgun (WGS) entry which is preliminary data.</text>
</comment>
<dbReference type="EMBL" id="JAGGMR010000001">
    <property type="protein sequence ID" value="MBP2190930.1"/>
    <property type="molecule type" value="Genomic_DNA"/>
</dbReference>